<reference evidence="2 3" key="1">
    <citation type="journal article" date="2014" name="Genome Biol. Evol.">
        <title>The secreted proteins of Achlya hypogyna and Thraustotheca clavata identify the ancestral oomycete secretome and reveal gene acquisitions by horizontal gene transfer.</title>
        <authorList>
            <person name="Misner I."/>
            <person name="Blouin N."/>
            <person name="Leonard G."/>
            <person name="Richards T.A."/>
            <person name="Lane C.E."/>
        </authorList>
    </citation>
    <scope>NUCLEOTIDE SEQUENCE [LARGE SCALE GENOMIC DNA]</scope>
    <source>
        <strain evidence="2 3">ATCC 48635</strain>
    </source>
</reference>
<dbReference type="STRING" id="1202772.A0A1V9YVM1"/>
<evidence type="ECO:0000313" key="2">
    <source>
        <dbReference type="EMBL" id="OQR89798.1"/>
    </source>
</evidence>
<dbReference type="EMBL" id="JNBR01000732">
    <property type="protein sequence ID" value="OQR89798.1"/>
    <property type="molecule type" value="Genomic_DNA"/>
</dbReference>
<name>A0A1V9YVM1_ACHHY</name>
<accession>A0A1V9YVM1</accession>
<sequence length="101" mass="11627">MALEVSWETYTTANVIKNGNQEHYDAWKLYKHIDVLKWYRDDGASSFPSIAVLARVYLAKPMSNAYQERFFSTAGRVLTIKRTRLDSSRAGKLQLLMHASK</sequence>
<organism evidence="2 3">
    <name type="scientific">Achlya hypogyna</name>
    <name type="common">Oomycete</name>
    <name type="synonym">Protoachlya hypogyna</name>
    <dbReference type="NCBI Taxonomy" id="1202772"/>
    <lineage>
        <taxon>Eukaryota</taxon>
        <taxon>Sar</taxon>
        <taxon>Stramenopiles</taxon>
        <taxon>Oomycota</taxon>
        <taxon>Saprolegniomycetes</taxon>
        <taxon>Saprolegniales</taxon>
        <taxon>Achlyaceae</taxon>
        <taxon>Achlya</taxon>
    </lineage>
</organism>
<dbReference type="InterPro" id="IPR008906">
    <property type="entry name" value="HATC_C_dom"/>
</dbReference>
<dbReference type="InterPro" id="IPR012337">
    <property type="entry name" value="RNaseH-like_sf"/>
</dbReference>
<dbReference type="Proteomes" id="UP000243579">
    <property type="component" value="Unassembled WGS sequence"/>
</dbReference>
<comment type="caution">
    <text evidence="2">The sequence shown here is derived from an EMBL/GenBank/DDBJ whole genome shotgun (WGS) entry which is preliminary data.</text>
</comment>
<feature type="domain" description="HAT C-terminal dimerisation" evidence="1">
    <location>
        <begin position="29"/>
        <end position="94"/>
    </location>
</feature>
<dbReference type="GO" id="GO:0046983">
    <property type="term" value="F:protein dimerization activity"/>
    <property type="evidence" value="ECO:0007669"/>
    <property type="project" value="InterPro"/>
</dbReference>
<protein>
    <recommendedName>
        <fullName evidence="1">HAT C-terminal dimerisation domain-containing protein</fullName>
    </recommendedName>
</protein>
<dbReference type="AlphaFoldDB" id="A0A1V9YVM1"/>
<dbReference type="OrthoDB" id="79722at2759"/>
<proteinExistence type="predicted"/>
<keyword evidence="3" id="KW-1185">Reference proteome</keyword>
<dbReference type="Pfam" id="PF05699">
    <property type="entry name" value="Dimer_Tnp_hAT"/>
    <property type="match status" value="1"/>
</dbReference>
<gene>
    <name evidence="2" type="ORF">ACHHYP_06045</name>
</gene>
<dbReference type="SUPFAM" id="SSF53098">
    <property type="entry name" value="Ribonuclease H-like"/>
    <property type="match status" value="1"/>
</dbReference>
<evidence type="ECO:0000313" key="3">
    <source>
        <dbReference type="Proteomes" id="UP000243579"/>
    </source>
</evidence>
<evidence type="ECO:0000259" key="1">
    <source>
        <dbReference type="Pfam" id="PF05699"/>
    </source>
</evidence>